<accession>A0A4R7T660</accession>
<evidence type="ECO:0000256" key="8">
    <source>
        <dbReference type="ARBA" id="ARBA00023012"/>
    </source>
</evidence>
<reference evidence="13 14" key="1">
    <citation type="submission" date="2019-03" db="EMBL/GenBank/DDBJ databases">
        <title>Genomic Encyclopedia of Type Strains, Phase III (KMG-III): the genomes of soil and plant-associated and newly described type strains.</title>
        <authorList>
            <person name="Whitman W."/>
        </authorList>
    </citation>
    <scope>NUCLEOTIDE SEQUENCE [LARGE SCALE GENOMIC DNA]</scope>
    <source>
        <strain evidence="13 14">VKM Ac-2575</strain>
    </source>
</reference>
<comment type="catalytic activity">
    <reaction evidence="1">
        <text>ATP + protein L-histidine = ADP + protein N-phospho-L-histidine.</text>
        <dbReference type="EC" id="2.7.13.3"/>
    </reaction>
</comment>
<feature type="transmembrane region" description="Helical" evidence="10">
    <location>
        <begin position="32"/>
        <end position="49"/>
    </location>
</feature>
<proteinExistence type="predicted"/>
<protein>
    <recommendedName>
        <fullName evidence="2">histidine kinase</fullName>
        <ecNumber evidence="2">2.7.13.3</ecNumber>
    </recommendedName>
</protein>
<feature type="transmembrane region" description="Helical" evidence="10">
    <location>
        <begin position="56"/>
        <end position="73"/>
    </location>
</feature>
<dbReference type="GO" id="GO:0046983">
    <property type="term" value="F:protein dimerization activity"/>
    <property type="evidence" value="ECO:0007669"/>
    <property type="project" value="InterPro"/>
</dbReference>
<evidence type="ECO:0000259" key="12">
    <source>
        <dbReference type="Pfam" id="PF07730"/>
    </source>
</evidence>
<dbReference type="Gene3D" id="3.30.565.10">
    <property type="entry name" value="Histidine kinase-like ATPase, C-terminal domain"/>
    <property type="match status" value="1"/>
</dbReference>
<feature type="transmembrane region" description="Helical" evidence="10">
    <location>
        <begin position="100"/>
        <end position="118"/>
    </location>
</feature>
<keyword evidence="4" id="KW-0808">Transferase</keyword>
<dbReference type="OrthoDB" id="227596at2"/>
<dbReference type="SUPFAM" id="SSF55874">
    <property type="entry name" value="ATPase domain of HSP90 chaperone/DNA topoisomerase II/histidine kinase"/>
    <property type="match status" value="1"/>
</dbReference>
<dbReference type="Pfam" id="PF07730">
    <property type="entry name" value="HisKA_3"/>
    <property type="match status" value="1"/>
</dbReference>
<dbReference type="AlphaFoldDB" id="A0A4R7T660"/>
<dbReference type="Proteomes" id="UP000295151">
    <property type="component" value="Unassembled WGS sequence"/>
</dbReference>
<keyword evidence="10" id="KW-0472">Membrane</keyword>
<keyword evidence="8" id="KW-0902">Two-component regulatory system</keyword>
<keyword evidence="14" id="KW-1185">Reference proteome</keyword>
<dbReference type="InterPro" id="IPR003594">
    <property type="entry name" value="HATPase_dom"/>
</dbReference>
<evidence type="ECO:0000256" key="10">
    <source>
        <dbReference type="SAM" id="Phobius"/>
    </source>
</evidence>
<evidence type="ECO:0000256" key="9">
    <source>
        <dbReference type="SAM" id="MobiDB-lite"/>
    </source>
</evidence>
<evidence type="ECO:0000256" key="4">
    <source>
        <dbReference type="ARBA" id="ARBA00022679"/>
    </source>
</evidence>
<keyword evidence="5" id="KW-0547">Nucleotide-binding</keyword>
<evidence type="ECO:0000259" key="11">
    <source>
        <dbReference type="Pfam" id="PF02518"/>
    </source>
</evidence>
<name>A0A4R7T660_9ACTN</name>
<evidence type="ECO:0000256" key="3">
    <source>
        <dbReference type="ARBA" id="ARBA00022553"/>
    </source>
</evidence>
<evidence type="ECO:0000313" key="14">
    <source>
        <dbReference type="Proteomes" id="UP000295151"/>
    </source>
</evidence>
<dbReference type="PANTHER" id="PTHR24421:SF10">
    <property type="entry name" value="NITRATE_NITRITE SENSOR PROTEIN NARQ"/>
    <property type="match status" value="1"/>
</dbReference>
<keyword evidence="7" id="KW-0067">ATP-binding</keyword>
<feature type="transmembrane region" description="Helical" evidence="10">
    <location>
        <begin position="7"/>
        <end position="26"/>
    </location>
</feature>
<keyword evidence="6 13" id="KW-0418">Kinase</keyword>
<keyword evidence="10" id="KW-1133">Transmembrane helix</keyword>
<gene>
    <name evidence="13" type="ORF">EV138_0251</name>
</gene>
<feature type="region of interest" description="Disordered" evidence="9">
    <location>
        <begin position="355"/>
        <end position="382"/>
    </location>
</feature>
<dbReference type="GO" id="GO:0005524">
    <property type="term" value="F:ATP binding"/>
    <property type="evidence" value="ECO:0007669"/>
    <property type="project" value="UniProtKB-KW"/>
</dbReference>
<dbReference type="EMBL" id="SOCE01000001">
    <property type="protein sequence ID" value="TDU86736.1"/>
    <property type="molecule type" value="Genomic_DNA"/>
</dbReference>
<dbReference type="RefSeq" id="WP_133976631.1">
    <property type="nucleotide sequence ID" value="NZ_SOCE01000001.1"/>
</dbReference>
<dbReference type="InterPro" id="IPR036890">
    <property type="entry name" value="HATPase_C_sf"/>
</dbReference>
<feature type="domain" description="Histidine kinase/HSP90-like ATPase" evidence="11">
    <location>
        <begin position="281"/>
        <end position="366"/>
    </location>
</feature>
<dbReference type="InterPro" id="IPR011712">
    <property type="entry name" value="Sig_transdc_His_kin_sub3_dim/P"/>
</dbReference>
<evidence type="ECO:0000256" key="5">
    <source>
        <dbReference type="ARBA" id="ARBA00022741"/>
    </source>
</evidence>
<evidence type="ECO:0000256" key="6">
    <source>
        <dbReference type="ARBA" id="ARBA00022777"/>
    </source>
</evidence>
<dbReference type="CDD" id="cd16917">
    <property type="entry name" value="HATPase_UhpB-NarQ-NarX-like"/>
    <property type="match status" value="1"/>
</dbReference>
<dbReference type="Gene3D" id="1.20.5.1930">
    <property type="match status" value="1"/>
</dbReference>
<evidence type="ECO:0000256" key="1">
    <source>
        <dbReference type="ARBA" id="ARBA00000085"/>
    </source>
</evidence>
<dbReference type="Pfam" id="PF02518">
    <property type="entry name" value="HATPase_c"/>
    <property type="match status" value="1"/>
</dbReference>
<evidence type="ECO:0000313" key="13">
    <source>
        <dbReference type="EMBL" id="TDU86736.1"/>
    </source>
</evidence>
<sequence length="382" mass="40987">MRRLEQVGIVGVIVALIAVPTAYHGWPTSARGNLFTALLLASGLTLVWWRTHPRIVAVVGGALLLLTTLLGSYGWFPDTAFAIMALLSLVAALGWSGRAAWGATAGLTAYLAVVWLILGERNEVPLIMFTVPSFLAGTVLRLRREAADELARRSLELEEERELFAELAVRHERARIAAELHDIVGHAISVMVIQAAAGQRLVERDPVQAEQVFVGIAESARQGHDDLQRLVELLGGTEVSGPDLSLIDEVVSRAARGGLDVSCRFEGDREGLAAPTAHIAFRVVQESLTNALRYAPGAAVRVLVNGSGRGLIVRVDNDHAIREHPRLSGTGHGLIGLRERVQEVGGQLAAGPVPGGGWRVEATLPNGRTRTHRGWPGASRRA</sequence>
<organism evidence="13 14">
    <name type="scientific">Kribbella voronezhensis</name>
    <dbReference type="NCBI Taxonomy" id="2512212"/>
    <lineage>
        <taxon>Bacteria</taxon>
        <taxon>Bacillati</taxon>
        <taxon>Actinomycetota</taxon>
        <taxon>Actinomycetes</taxon>
        <taxon>Propionibacteriales</taxon>
        <taxon>Kribbellaceae</taxon>
        <taxon>Kribbella</taxon>
    </lineage>
</organism>
<dbReference type="EC" id="2.7.13.3" evidence="2"/>
<keyword evidence="3" id="KW-0597">Phosphoprotein</keyword>
<dbReference type="GO" id="GO:0000155">
    <property type="term" value="F:phosphorelay sensor kinase activity"/>
    <property type="evidence" value="ECO:0007669"/>
    <property type="project" value="InterPro"/>
</dbReference>
<keyword evidence="10" id="KW-0812">Transmembrane</keyword>
<dbReference type="GO" id="GO:0016020">
    <property type="term" value="C:membrane"/>
    <property type="evidence" value="ECO:0007669"/>
    <property type="project" value="InterPro"/>
</dbReference>
<evidence type="ECO:0000256" key="7">
    <source>
        <dbReference type="ARBA" id="ARBA00022840"/>
    </source>
</evidence>
<evidence type="ECO:0000256" key="2">
    <source>
        <dbReference type="ARBA" id="ARBA00012438"/>
    </source>
</evidence>
<dbReference type="PANTHER" id="PTHR24421">
    <property type="entry name" value="NITRATE/NITRITE SENSOR PROTEIN NARX-RELATED"/>
    <property type="match status" value="1"/>
</dbReference>
<comment type="caution">
    <text evidence="13">The sequence shown here is derived from an EMBL/GenBank/DDBJ whole genome shotgun (WGS) entry which is preliminary data.</text>
</comment>
<feature type="domain" description="Signal transduction histidine kinase subgroup 3 dimerisation and phosphoacceptor" evidence="12">
    <location>
        <begin position="172"/>
        <end position="234"/>
    </location>
</feature>
<dbReference type="InterPro" id="IPR050482">
    <property type="entry name" value="Sensor_HK_TwoCompSys"/>
</dbReference>